<dbReference type="GeneID" id="119721166"/>
<feature type="compositionally biased region" description="Polar residues" evidence="8">
    <location>
        <begin position="289"/>
        <end position="310"/>
    </location>
</feature>
<reference evidence="10" key="1">
    <citation type="submission" date="2022-11" db="UniProtKB">
        <authorList>
            <consortium name="EnsemblMetazoa"/>
        </authorList>
    </citation>
    <scope>IDENTIFICATION</scope>
</reference>
<keyword evidence="11" id="KW-1185">Reference proteome</keyword>
<dbReference type="CDD" id="cd00086">
    <property type="entry name" value="homeodomain"/>
    <property type="match status" value="1"/>
</dbReference>
<dbReference type="PROSITE" id="PS50071">
    <property type="entry name" value="HOMEOBOX_2"/>
    <property type="match status" value="1"/>
</dbReference>
<dbReference type="GO" id="GO:0000978">
    <property type="term" value="F:RNA polymerase II cis-regulatory region sequence-specific DNA binding"/>
    <property type="evidence" value="ECO:0007669"/>
    <property type="project" value="TreeGrafter"/>
</dbReference>
<dbReference type="OMA" id="YYQPYIL"/>
<dbReference type="Gene3D" id="1.10.10.60">
    <property type="entry name" value="Homeodomain-like"/>
    <property type="match status" value="1"/>
</dbReference>
<feature type="DNA-binding region" description="Homeobox" evidence="6">
    <location>
        <begin position="115"/>
        <end position="174"/>
    </location>
</feature>
<dbReference type="PANTHER" id="PTHR45793">
    <property type="entry name" value="HOMEOBOX PROTEIN"/>
    <property type="match status" value="1"/>
</dbReference>
<feature type="region of interest" description="Disordered" evidence="8">
    <location>
        <begin position="168"/>
        <end position="240"/>
    </location>
</feature>
<keyword evidence="5 6" id="KW-0539">Nucleus</keyword>
<evidence type="ECO:0000313" key="10">
    <source>
        <dbReference type="EnsemblMetazoa" id="XP_038046961.1"/>
    </source>
</evidence>
<dbReference type="Proteomes" id="UP000887568">
    <property type="component" value="Unplaced"/>
</dbReference>
<proteinExistence type="predicted"/>
<dbReference type="EnsemblMetazoa" id="XM_038191033.1">
    <property type="protein sequence ID" value="XP_038046961.1"/>
    <property type="gene ID" value="LOC119721166"/>
</dbReference>
<keyword evidence="3 6" id="KW-0238">DNA-binding</keyword>
<dbReference type="AlphaFoldDB" id="A0A913Z7H3"/>
<dbReference type="OrthoDB" id="6159439at2759"/>
<dbReference type="SMART" id="SM00389">
    <property type="entry name" value="HOX"/>
    <property type="match status" value="1"/>
</dbReference>
<dbReference type="InterPro" id="IPR009057">
    <property type="entry name" value="Homeodomain-like_sf"/>
</dbReference>
<evidence type="ECO:0000256" key="4">
    <source>
        <dbReference type="ARBA" id="ARBA00023155"/>
    </source>
</evidence>
<evidence type="ECO:0000259" key="9">
    <source>
        <dbReference type="PROSITE" id="PS50071"/>
    </source>
</evidence>
<dbReference type="GO" id="GO:0000981">
    <property type="term" value="F:DNA-binding transcription factor activity, RNA polymerase II-specific"/>
    <property type="evidence" value="ECO:0007669"/>
    <property type="project" value="InterPro"/>
</dbReference>
<name>A0A913Z7H3_PATMI</name>
<accession>A0A913Z7H3</accession>
<evidence type="ECO:0000256" key="8">
    <source>
        <dbReference type="SAM" id="MobiDB-lite"/>
    </source>
</evidence>
<evidence type="ECO:0000256" key="3">
    <source>
        <dbReference type="ARBA" id="ARBA00023125"/>
    </source>
</evidence>
<evidence type="ECO:0000256" key="2">
    <source>
        <dbReference type="ARBA" id="ARBA00022473"/>
    </source>
</evidence>
<dbReference type="InterPro" id="IPR001356">
    <property type="entry name" value="HD"/>
</dbReference>
<evidence type="ECO:0000256" key="1">
    <source>
        <dbReference type="ARBA" id="ARBA00004123"/>
    </source>
</evidence>
<evidence type="ECO:0000313" key="11">
    <source>
        <dbReference type="Proteomes" id="UP000887568"/>
    </source>
</evidence>
<dbReference type="GO" id="GO:0005634">
    <property type="term" value="C:nucleus"/>
    <property type="evidence" value="ECO:0007669"/>
    <property type="project" value="UniProtKB-SubCell"/>
</dbReference>
<organism evidence="10 11">
    <name type="scientific">Patiria miniata</name>
    <name type="common">Bat star</name>
    <name type="synonym">Asterina miniata</name>
    <dbReference type="NCBI Taxonomy" id="46514"/>
    <lineage>
        <taxon>Eukaryota</taxon>
        <taxon>Metazoa</taxon>
        <taxon>Echinodermata</taxon>
        <taxon>Eleutherozoa</taxon>
        <taxon>Asterozoa</taxon>
        <taxon>Asteroidea</taxon>
        <taxon>Valvatacea</taxon>
        <taxon>Valvatida</taxon>
        <taxon>Asterinidae</taxon>
        <taxon>Patiria</taxon>
    </lineage>
</organism>
<evidence type="ECO:0000256" key="7">
    <source>
        <dbReference type="RuleBase" id="RU000682"/>
    </source>
</evidence>
<dbReference type="SUPFAM" id="SSF46689">
    <property type="entry name" value="Homeodomain-like"/>
    <property type="match status" value="1"/>
</dbReference>
<dbReference type="RefSeq" id="XP_038046961.1">
    <property type="nucleotide sequence ID" value="XM_038191033.1"/>
</dbReference>
<feature type="region of interest" description="Disordered" evidence="8">
    <location>
        <begin position="289"/>
        <end position="337"/>
    </location>
</feature>
<dbReference type="Pfam" id="PF00046">
    <property type="entry name" value="Homeodomain"/>
    <property type="match status" value="1"/>
</dbReference>
<dbReference type="InterPro" id="IPR017970">
    <property type="entry name" value="Homeobox_CS"/>
</dbReference>
<dbReference type="PANTHER" id="PTHR45793:SF5">
    <property type="entry name" value="HOMEOTIC PROTEIN OCELLILESS"/>
    <property type="match status" value="1"/>
</dbReference>
<feature type="compositionally biased region" description="Low complexity" evidence="8">
    <location>
        <begin position="216"/>
        <end position="225"/>
    </location>
</feature>
<evidence type="ECO:0000256" key="5">
    <source>
        <dbReference type="ARBA" id="ARBA00023242"/>
    </source>
</evidence>
<feature type="domain" description="Homeobox" evidence="9">
    <location>
        <begin position="113"/>
        <end position="173"/>
    </location>
</feature>
<sequence length="337" mass="36935">MPNARYLHCFPVGGESCMGKSDVMEKGWIASSVSPDNIKTEPGALTAVERHGIDTAFPIRSMSGMAYTIPPVHGPPNMKGPPFSVNGISLAAHNVESLHPAMNYHSCFTDPPRKTRRERTTFTRAQLDVLETLFSKTRYPDIFMREEVALKINLPESRVQVWFKNRRAKCRQQAQQQQNGTPSKPRPVKKKSPSRDTPPSSDSSPSYKSLPITSMPNNNSIWSPASIPPPPPMGDSISSNNSCMQHQYSMANAHQGAYAQSYQSAPYFGNPMDYLSGVPQFPSGGTLSQMTSSMNSPHMSTAPSQLTPTHPSMGGSMPSASADCLETKDPSWKFQVL</sequence>
<keyword evidence="2" id="KW-0217">Developmental protein</keyword>
<protein>
    <recommendedName>
        <fullName evidence="9">Homeobox domain-containing protein</fullName>
    </recommendedName>
</protein>
<evidence type="ECO:0000256" key="6">
    <source>
        <dbReference type="PROSITE-ProRule" id="PRU00108"/>
    </source>
</evidence>
<dbReference type="FunFam" id="1.10.10.60:FF:000142">
    <property type="entry name" value="homeobox protein OTX2 isoform X2"/>
    <property type="match status" value="1"/>
</dbReference>
<keyword evidence="4 6" id="KW-0371">Homeobox</keyword>
<dbReference type="PROSITE" id="PS00027">
    <property type="entry name" value="HOMEOBOX_1"/>
    <property type="match status" value="1"/>
</dbReference>
<feature type="compositionally biased region" description="Low complexity" evidence="8">
    <location>
        <begin position="195"/>
        <end position="209"/>
    </location>
</feature>
<comment type="subcellular location">
    <subcellularLocation>
        <location evidence="1 6 7">Nucleus</location>
    </subcellularLocation>
</comment>